<proteinExistence type="predicted"/>
<reference evidence="3" key="1">
    <citation type="submission" date="2016-01" db="EMBL/GenBank/DDBJ databases">
        <authorList>
            <person name="Vorgias C.E."/>
        </authorList>
    </citation>
    <scope>NUCLEOTIDE SEQUENCE [LARGE SCALE GENOMIC DNA]</scope>
</reference>
<sequence length="37" mass="4543">MIFIVRMLFVFIVFVMLFTLIVLFASGVEYWKIRGRW</sequence>
<keyword evidence="1" id="KW-0472">Membrane</keyword>
<name>A0A160VTG3_9EURY</name>
<dbReference type="KEGG" id="tch:CHITON_1431"/>
<protein>
    <submittedName>
        <fullName evidence="2">Uncharacterized protein</fullName>
    </submittedName>
</protein>
<evidence type="ECO:0000313" key="2">
    <source>
        <dbReference type="EMBL" id="CUX78210.1"/>
    </source>
</evidence>
<keyword evidence="1" id="KW-1133">Transmembrane helix</keyword>
<keyword evidence="1" id="KW-0812">Transmembrane</keyword>
<evidence type="ECO:0000256" key="1">
    <source>
        <dbReference type="SAM" id="Phobius"/>
    </source>
</evidence>
<dbReference type="Proteomes" id="UP000093069">
    <property type="component" value="Chromosome I"/>
</dbReference>
<dbReference type="AlphaFoldDB" id="A0A160VTG3"/>
<evidence type="ECO:0000313" key="3">
    <source>
        <dbReference type="Proteomes" id="UP000093069"/>
    </source>
</evidence>
<dbReference type="STRING" id="54262.CHITON_1431"/>
<organism evidence="2 3">
    <name type="scientific">Thermococcus chitonophagus</name>
    <dbReference type="NCBI Taxonomy" id="54262"/>
    <lineage>
        <taxon>Archaea</taxon>
        <taxon>Methanobacteriati</taxon>
        <taxon>Methanobacteriota</taxon>
        <taxon>Thermococci</taxon>
        <taxon>Thermococcales</taxon>
        <taxon>Thermococcaceae</taxon>
        <taxon>Thermococcus</taxon>
    </lineage>
</organism>
<accession>A0A160VTG3</accession>
<dbReference type="EMBL" id="LN999010">
    <property type="protein sequence ID" value="CUX78210.1"/>
    <property type="molecule type" value="Genomic_DNA"/>
</dbReference>
<feature type="transmembrane region" description="Helical" evidence="1">
    <location>
        <begin position="7"/>
        <end position="28"/>
    </location>
</feature>
<gene>
    <name evidence="2" type="ORF">CHITON_1431</name>
</gene>